<dbReference type="GO" id="GO:0051301">
    <property type="term" value="P:cell division"/>
    <property type="evidence" value="ECO:0007669"/>
    <property type="project" value="UniProtKB-KW"/>
</dbReference>
<dbReference type="Pfam" id="PF00905">
    <property type="entry name" value="Transpeptidase"/>
    <property type="match status" value="1"/>
</dbReference>
<evidence type="ECO:0000259" key="4">
    <source>
        <dbReference type="Pfam" id="PF00905"/>
    </source>
</evidence>
<dbReference type="InterPro" id="IPR050515">
    <property type="entry name" value="Beta-lactam/transpept"/>
</dbReference>
<evidence type="ECO:0000313" key="7">
    <source>
        <dbReference type="EMBL" id="SJZ39004.1"/>
    </source>
</evidence>
<evidence type="ECO:0000259" key="5">
    <source>
        <dbReference type="Pfam" id="PF03717"/>
    </source>
</evidence>
<feature type="domain" description="NTF2-like N-terminal transpeptidase" evidence="6">
    <location>
        <begin position="27"/>
        <end position="134"/>
    </location>
</feature>
<dbReference type="InterPro" id="IPR032710">
    <property type="entry name" value="NTF2-like_dom_sf"/>
</dbReference>
<gene>
    <name evidence="7" type="ORF">SAMN02745673_00249</name>
</gene>
<dbReference type="Pfam" id="PF05223">
    <property type="entry name" value="MecA_N"/>
    <property type="match status" value="1"/>
</dbReference>
<organism evidence="7 8">
    <name type="scientific">Marinactinospora thermotolerans DSM 45154</name>
    <dbReference type="NCBI Taxonomy" id="1122192"/>
    <lineage>
        <taxon>Bacteria</taxon>
        <taxon>Bacillati</taxon>
        <taxon>Actinomycetota</taxon>
        <taxon>Actinomycetes</taxon>
        <taxon>Streptosporangiales</taxon>
        <taxon>Nocardiopsidaceae</taxon>
        <taxon>Marinactinospora</taxon>
    </lineage>
</organism>
<dbReference type="Proteomes" id="UP000190637">
    <property type="component" value="Unassembled WGS sequence"/>
</dbReference>
<feature type="domain" description="Penicillin-binding protein dimerisation" evidence="5">
    <location>
        <begin position="165"/>
        <end position="213"/>
    </location>
</feature>
<keyword evidence="3" id="KW-0472">Membrane</keyword>
<dbReference type="Gene3D" id="3.90.1310.10">
    <property type="entry name" value="Penicillin-binding protein 2a (Domain 2)"/>
    <property type="match status" value="1"/>
</dbReference>
<keyword evidence="7" id="KW-0131">Cell cycle</keyword>
<dbReference type="GO" id="GO:0008658">
    <property type="term" value="F:penicillin binding"/>
    <property type="evidence" value="ECO:0007669"/>
    <property type="project" value="InterPro"/>
</dbReference>
<dbReference type="SUPFAM" id="SSF54427">
    <property type="entry name" value="NTF2-like"/>
    <property type="match status" value="1"/>
</dbReference>
<dbReference type="GO" id="GO:0071972">
    <property type="term" value="F:peptidoglycan L,D-transpeptidase activity"/>
    <property type="evidence" value="ECO:0007669"/>
    <property type="project" value="TreeGrafter"/>
</dbReference>
<feature type="domain" description="Penicillin-binding protein transpeptidase" evidence="4">
    <location>
        <begin position="267"/>
        <end position="537"/>
    </location>
</feature>
<comment type="similarity">
    <text evidence="2">Belongs to the transpeptidase family.</text>
</comment>
<dbReference type="GO" id="GO:0046677">
    <property type="term" value="P:response to antibiotic"/>
    <property type="evidence" value="ECO:0007669"/>
    <property type="project" value="InterPro"/>
</dbReference>
<sequence length="540" mass="55820">MIGLVCGLVVLALVGGGVSWYVLTLPKPEETATPYVEAWNSGDYAAMAALATGADVEESYTRVSENLGIEQISVEAGTLTEGDDTATLPFTAHLTLRNAGEWSYEGEIPLVYVDGDWKVDFSPAVIHPDLGDDQTLVRTNEWGERGHILAADGTRLDTDQASGSIKMLTGEVGTATAEDLEELGPAYAEGDPTGKGGIQQSYEERLAGKATTTIKVAEIGQDDSDGGEETVLASLGGEDGQDVTTSIDPAVQSAAAQAIIDQDKPTALVAVRPSTGEILAAANVPGGYNRAIEGQYPPGSAFKIISYEALLDSGLSSTDTMECPKTAEVGGWPFKNAGDAEYGTQSVTEAFATSCNTALVQEVAERLDAQSLTAAAEEFGMNSEMSIGIPSLTPSFPTPDSTTLLAASSIGQGQILTSPLHMATVPAAVADGSWRSPVLVTDPAIPDRPEPHPIGNAEALRTMMRAVITEGTAEDAGFTGEVYGKTGSAEFGTAEEGEELETHAWFVGYEGDLAFAVVVEGGGGGGSVAAPIGADFLGAL</sequence>
<dbReference type="EMBL" id="FUWS01000001">
    <property type="protein sequence ID" value="SJZ39004.1"/>
    <property type="molecule type" value="Genomic_DNA"/>
</dbReference>
<dbReference type="Gene3D" id="3.40.710.10">
    <property type="entry name" value="DD-peptidase/beta-lactamase superfamily"/>
    <property type="match status" value="1"/>
</dbReference>
<dbReference type="GO" id="GO:0005886">
    <property type="term" value="C:plasma membrane"/>
    <property type="evidence" value="ECO:0007669"/>
    <property type="project" value="TreeGrafter"/>
</dbReference>
<dbReference type="InterPro" id="IPR005311">
    <property type="entry name" value="PBP_dimer"/>
</dbReference>
<keyword evidence="7" id="KW-0132">Cell division</keyword>
<evidence type="ECO:0000259" key="6">
    <source>
        <dbReference type="Pfam" id="PF05223"/>
    </source>
</evidence>
<dbReference type="STRING" id="1122192.SAMN02745673_00249"/>
<dbReference type="RefSeq" id="WP_394330021.1">
    <property type="nucleotide sequence ID" value="NZ_FUWS01000001.1"/>
</dbReference>
<dbReference type="InterPro" id="IPR007887">
    <property type="entry name" value="MecA_N"/>
</dbReference>
<dbReference type="PANTHER" id="PTHR30627">
    <property type="entry name" value="PEPTIDOGLYCAN D,D-TRANSPEPTIDASE"/>
    <property type="match status" value="1"/>
</dbReference>
<dbReference type="SUPFAM" id="SSF56601">
    <property type="entry name" value="beta-lactamase/transpeptidase-like"/>
    <property type="match status" value="1"/>
</dbReference>
<protein>
    <submittedName>
        <fullName evidence="7">Cell division protein FtsI/penicillin-binding protein 2</fullName>
    </submittedName>
</protein>
<comment type="subcellular location">
    <subcellularLocation>
        <location evidence="1">Membrane</location>
    </subcellularLocation>
</comment>
<dbReference type="Pfam" id="PF03717">
    <property type="entry name" value="PBP_dimer"/>
    <property type="match status" value="1"/>
</dbReference>
<evidence type="ECO:0000256" key="3">
    <source>
        <dbReference type="ARBA" id="ARBA00023136"/>
    </source>
</evidence>
<evidence type="ECO:0000256" key="1">
    <source>
        <dbReference type="ARBA" id="ARBA00004370"/>
    </source>
</evidence>
<dbReference type="PANTHER" id="PTHR30627:SF24">
    <property type="entry name" value="PENICILLIN-BINDING PROTEIN 4B"/>
    <property type="match status" value="1"/>
</dbReference>
<dbReference type="Gene3D" id="3.10.450.100">
    <property type="entry name" value="NTF2-like, domain 1"/>
    <property type="match status" value="1"/>
</dbReference>
<reference evidence="7 8" key="1">
    <citation type="submission" date="2017-02" db="EMBL/GenBank/DDBJ databases">
        <authorList>
            <person name="Peterson S.W."/>
        </authorList>
    </citation>
    <scope>NUCLEOTIDE SEQUENCE [LARGE SCALE GENOMIC DNA]</scope>
    <source>
        <strain evidence="7 8">DSM 45154</strain>
    </source>
</reference>
<dbReference type="GO" id="GO:0071555">
    <property type="term" value="P:cell wall organization"/>
    <property type="evidence" value="ECO:0007669"/>
    <property type="project" value="TreeGrafter"/>
</dbReference>
<dbReference type="InterPro" id="IPR001460">
    <property type="entry name" value="PCN-bd_Tpept"/>
</dbReference>
<evidence type="ECO:0000313" key="8">
    <source>
        <dbReference type="Proteomes" id="UP000190637"/>
    </source>
</evidence>
<evidence type="ECO:0000256" key="2">
    <source>
        <dbReference type="ARBA" id="ARBA00007171"/>
    </source>
</evidence>
<dbReference type="InterPro" id="IPR012338">
    <property type="entry name" value="Beta-lactam/transpept-like"/>
</dbReference>
<name>A0A1T4K986_9ACTN</name>
<keyword evidence="8" id="KW-1185">Reference proteome</keyword>
<proteinExistence type="inferred from homology"/>
<accession>A0A1T4K986</accession>
<dbReference type="AlphaFoldDB" id="A0A1T4K986"/>